<gene>
    <name evidence="2" type="ORF">ACFOWS_01965</name>
</gene>
<dbReference type="EMBL" id="JBHSCL010000002">
    <property type="protein sequence ID" value="MFC4218879.1"/>
    <property type="molecule type" value="Genomic_DNA"/>
</dbReference>
<dbReference type="RefSeq" id="WP_379762250.1">
    <property type="nucleotide sequence ID" value="NZ_JBHSCL010000002.1"/>
</dbReference>
<evidence type="ECO:0000256" key="1">
    <source>
        <dbReference type="SAM" id="SignalP"/>
    </source>
</evidence>
<organism evidence="2 3">
    <name type="scientific">Flagellimonas marina</name>
    <dbReference type="NCBI Taxonomy" id="1775168"/>
    <lineage>
        <taxon>Bacteria</taxon>
        <taxon>Pseudomonadati</taxon>
        <taxon>Bacteroidota</taxon>
        <taxon>Flavobacteriia</taxon>
        <taxon>Flavobacteriales</taxon>
        <taxon>Flavobacteriaceae</taxon>
        <taxon>Flagellimonas</taxon>
    </lineage>
</organism>
<dbReference type="InterPro" id="IPR036704">
    <property type="entry name" value="RraA/RraA-like_sf"/>
</dbReference>
<evidence type="ECO:0000313" key="3">
    <source>
        <dbReference type="Proteomes" id="UP001595841"/>
    </source>
</evidence>
<feature type="signal peptide" evidence="1">
    <location>
        <begin position="1"/>
        <end position="23"/>
    </location>
</feature>
<dbReference type="Pfam" id="PF03737">
    <property type="entry name" value="RraA-like"/>
    <property type="match status" value="1"/>
</dbReference>
<evidence type="ECO:0000313" key="2">
    <source>
        <dbReference type="EMBL" id="MFC4218879.1"/>
    </source>
</evidence>
<dbReference type="SUPFAM" id="SSF89562">
    <property type="entry name" value="RraA-like"/>
    <property type="match status" value="1"/>
</dbReference>
<dbReference type="Proteomes" id="UP001595841">
    <property type="component" value="Unassembled WGS sequence"/>
</dbReference>
<feature type="chain" id="PRO_5046516829" evidence="1">
    <location>
        <begin position="24"/>
        <end position="317"/>
    </location>
</feature>
<name>A0ABV8PFB3_9FLAO</name>
<protein>
    <submittedName>
        <fullName evidence="2">RraA family protein</fullName>
    </submittedName>
</protein>
<sequence length="317" mass="35914">MKYIQVKMMVLLLCFMATVNGNAQRVASSLDYIKALTSEWEGERFNDGRPKVSDALLSRLKKIRIEEAWGYLRQKGYNNQYEGGWKIIHPEGVMTGRVVTAQYVPLRPDLKEYVKLQGAKEKRDTIGGSNSWPIEILVNGDVYVADGYGRIIDGTLIGSNLGNAIYANSKNGVVFDGGVRDLGGLLEIEGFNGWYRDEDPSYLQEQMLTTINAPIRIGRATVMPGDVVLANRHGTIFIPSHLLSELVISSEVVALRDEFGFQRLREKTYTAGQIDTRWTDEIKADFLDWLKKYPEAKLPMTRKELNDYIANSRYYQP</sequence>
<comment type="caution">
    <text evidence="2">The sequence shown here is derived from an EMBL/GenBank/DDBJ whole genome shotgun (WGS) entry which is preliminary data.</text>
</comment>
<dbReference type="InterPro" id="IPR005493">
    <property type="entry name" value="RraA/RraA-like"/>
</dbReference>
<proteinExistence type="predicted"/>
<dbReference type="Gene3D" id="3.50.30.40">
    <property type="entry name" value="Ribonuclease E inhibitor RraA/RraA-like"/>
    <property type="match status" value="1"/>
</dbReference>
<keyword evidence="1" id="KW-0732">Signal</keyword>
<keyword evidence="3" id="KW-1185">Reference proteome</keyword>
<reference evidence="3" key="1">
    <citation type="journal article" date="2019" name="Int. J. Syst. Evol. Microbiol.">
        <title>The Global Catalogue of Microorganisms (GCM) 10K type strain sequencing project: providing services to taxonomists for standard genome sequencing and annotation.</title>
        <authorList>
            <consortium name="The Broad Institute Genomics Platform"/>
            <consortium name="The Broad Institute Genome Sequencing Center for Infectious Disease"/>
            <person name="Wu L."/>
            <person name="Ma J."/>
        </authorList>
    </citation>
    <scope>NUCLEOTIDE SEQUENCE [LARGE SCALE GENOMIC DNA]</scope>
    <source>
        <strain evidence="3">CGMCC 1.15774</strain>
    </source>
</reference>
<accession>A0ABV8PFB3</accession>